<organism evidence="1 2">
    <name type="scientific">Candidatus Zambryskibacteria bacterium RIFCSPLOWO2_01_FULL_39_39</name>
    <dbReference type="NCBI Taxonomy" id="1802758"/>
    <lineage>
        <taxon>Bacteria</taxon>
        <taxon>Candidatus Zambryskiibacteriota</taxon>
    </lineage>
</organism>
<comment type="caution">
    <text evidence="1">The sequence shown here is derived from an EMBL/GenBank/DDBJ whole genome shotgun (WGS) entry which is preliminary data.</text>
</comment>
<dbReference type="SUPFAM" id="SSF143011">
    <property type="entry name" value="RelE-like"/>
    <property type="match status" value="1"/>
</dbReference>
<name>A0A1G2TYR5_9BACT</name>
<sequence>MNKLDKFLSKLSSKERSVALEYLNAIKSRNFENLNFKKLKGFDDLYRVRKSNLRIIFRMSEKEIDIIKIDRRNDNTYENL</sequence>
<reference evidence="1 2" key="1">
    <citation type="journal article" date="2016" name="Nat. Commun.">
        <title>Thousands of microbial genomes shed light on interconnected biogeochemical processes in an aquifer system.</title>
        <authorList>
            <person name="Anantharaman K."/>
            <person name="Brown C.T."/>
            <person name="Hug L.A."/>
            <person name="Sharon I."/>
            <person name="Castelle C.J."/>
            <person name="Probst A.J."/>
            <person name="Thomas B.C."/>
            <person name="Singh A."/>
            <person name="Wilkins M.J."/>
            <person name="Karaoz U."/>
            <person name="Brodie E.L."/>
            <person name="Williams K.H."/>
            <person name="Hubbard S.S."/>
            <person name="Banfield J.F."/>
        </authorList>
    </citation>
    <scope>NUCLEOTIDE SEQUENCE [LARGE SCALE GENOMIC DNA]</scope>
</reference>
<protein>
    <recommendedName>
        <fullName evidence="3">Addiction module toxin RelE</fullName>
    </recommendedName>
</protein>
<accession>A0A1G2TYR5</accession>
<dbReference type="Proteomes" id="UP000177707">
    <property type="component" value="Unassembled WGS sequence"/>
</dbReference>
<dbReference type="InterPro" id="IPR035093">
    <property type="entry name" value="RelE/ParE_toxin_dom_sf"/>
</dbReference>
<dbReference type="AlphaFoldDB" id="A0A1G2TYR5"/>
<dbReference type="Gene3D" id="3.30.2310.20">
    <property type="entry name" value="RelE-like"/>
    <property type="match status" value="1"/>
</dbReference>
<gene>
    <name evidence="1" type="ORF">A3A96_00905</name>
</gene>
<dbReference type="EMBL" id="MHWB01000004">
    <property type="protein sequence ID" value="OHB02417.1"/>
    <property type="molecule type" value="Genomic_DNA"/>
</dbReference>
<evidence type="ECO:0008006" key="3">
    <source>
        <dbReference type="Google" id="ProtNLM"/>
    </source>
</evidence>
<proteinExistence type="predicted"/>
<dbReference type="STRING" id="1802758.A3A96_00905"/>
<evidence type="ECO:0000313" key="2">
    <source>
        <dbReference type="Proteomes" id="UP000177707"/>
    </source>
</evidence>
<evidence type="ECO:0000313" key="1">
    <source>
        <dbReference type="EMBL" id="OHB02417.1"/>
    </source>
</evidence>